<dbReference type="KEGG" id="ovi:T265_14194"/>
<keyword evidence="2" id="KW-0963">Cytoplasm</keyword>
<accession>A0A074ZE23</accession>
<keyword evidence="4" id="KW-0547">Nucleotide-binding</keyword>
<dbReference type="PANTHER" id="PTHR47969:SF21">
    <property type="entry name" value="KINESIN-LIKE PROTEIN"/>
    <property type="match status" value="1"/>
</dbReference>
<dbReference type="InterPro" id="IPR001752">
    <property type="entry name" value="Kinesin_motor_dom"/>
</dbReference>
<dbReference type="PROSITE" id="PS50067">
    <property type="entry name" value="KINESIN_MOTOR_2"/>
    <property type="match status" value="3"/>
</dbReference>
<dbReference type="InterPro" id="IPR027417">
    <property type="entry name" value="P-loop_NTPase"/>
</dbReference>
<feature type="compositionally biased region" description="Basic residues" evidence="11">
    <location>
        <begin position="934"/>
        <end position="947"/>
    </location>
</feature>
<keyword evidence="7" id="KW-0505">Motor protein</keyword>
<evidence type="ECO:0000256" key="7">
    <source>
        <dbReference type="ARBA" id="ARBA00023175"/>
    </source>
</evidence>
<evidence type="ECO:0000256" key="6">
    <source>
        <dbReference type="ARBA" id="ARBA00023054"/>
    </source>
</evidence>
<organism evidence="13 14">
    <name type="scientific">Opisthorchis viverrini</name>
    <name type="common">Southeast Asian liver fluke</name>
    <dbReference type="NCBI Taxonomy" id="6198"/>
    <lineage>
        <taxon>Eukaryota</taxon>
        <taxon>Metazoa</taxon>
        <taxon>Spiralia</taxon>
        <taxon>Lophotrochozoa</taxon>
        <taxon>Platyhelminthes</taxon>
        <taxon>Trematoda</taxon>
        <taxon>Digenea</taxon>
        <taxon>Opisthorchiida</taxon>
        <taxon>Opisthorchiata</taxon>
        <taxon>Opisthorchiidae</taxon>
        <taxon>Opisthorchis</taxon>
    </lineage>
</organism>
<sequence length="966" mass="107938">EKAPSIDLYLPEESRHVGRSGNPPAIGSSPGSDSSKNRKLKLAALLKAQIKAEGPAKEAMAECVILPPEIAYGRATEILKDLFGREHMVSRAMVDDLFKKLKPLHDDAGSLSRLSIDPSNCHVALSQMNHTSDMNSVSTIEHILRTLSKGARRNWARLADSMDNLGKQIGFSGLCNFVAQEAPHPPWYAYHGLRTPSSSKAAASGGSPGNFRLLGIGLDTDRLVPVPSHVSVRLFYALFLLPKGDPGTCLGAVPVRLNGPQGSVLTYALLDSGSDVTLVTKDLLDKVGRTGTPTTLNLSTVSGSSTVEAASLRIEFESADSGVKDDPQLRGVMPNSFYHIFEHISKSKDAEYLVRASYLEIYKEELRDLLHRDQSKHLEIKEKPDSGIYVKGERLKEATKINLSLSTLGNVISALVDGKSTHIPYRDSKLTRLLQDSLGGNAKTVMVANIGPATYNYDETLNTLRYASRAKNIKNRPKINEDPKDALLREYQSEIERLKSLLKNRSAGIQRDVDSLGGNAKTVMVANIGPATYNYDETLNTLRYASRAKNIKNRPKINEDPKDALLREYQSEIERLKSLLKNRSAGIQRELGDSRRRRSQKQSTITGTGKDTGEEPSTDNETEGIKAYMKEQQDKLSAEKEAILNDHSLLAEEKSRLLGELEAKEVKLQEEQAQTKQLEAKLRAMESKLLRGDQSIVEHTRMQEATLAQQLSQMAEQQRREREIVARMEEAEDSMANLQEGFSSLKQEVEVNTRRLRKLYEKLQEVKQEIVEVQEDNNRERQEHERIQEELTRQVKRSLLILQNFVPMEDRIKLEKRVVFDEDTEQWELKSLIPQAGNQHNETEISGHLDPPVKSALGGRRPVCQSARTAASLGTDPRYRAEQLLSLDLDLPSRTTRDYEPPQLAPQVVAALEAALQDEEDLELDGSPSVFKSRPTKTKRKDRRLRTVSHKTEAEIFPVSRGLVPK</sequence>
<dbReference type="PRINTS" id="PR00380">
    <property type="entry name" value="KINESINHEAVY"/>
</dbReference>
<dbReference type="PROSITE" id="PS00141">
    <property type="entry name" value="ASP_PROTEASE"/>
    <property type="match status" value="1"/>
</dbReference>
<keyword evidence="14" id="KW-1185">Reference proteome</keyword>
<feature type="region of interest" description="Disordered" evidence="11">
    <location>
        <begin position="587"/>
        <end position="621"/>
    </location>
</feature>
<dbReference type="GeneID" id="20328360"/>
<evidence type="ECO:0000256" key="8">
    <source>
        <dbReference type="ARBA" id="ARBA00023212"/>
    </source>
</evidence>
<feature type="domain" description="Kinesin motor" evidence="12">
    <location>
        <begin position="514"/>
        <end position="551"/>
    </location>
</feature>
<feature type="non-terminal residue" evidence="13">
    <location>
        <position position="1"/>
    </location>
</feature>
<evidence type="ECO:0000313" key="14">
    <source>
        <dbReference type="Proteomes" id="UP000054324"/>
    </source>
</evidence>
<dbReference type="PANTHER" id="PTHR47969">
    <property type="entry name" value="CHROMOSOME-ASSOCIATED KINESIN KIF4A-RELATED"/>
    <property type="match status" value="1"/>
</dbReference>
<gene>
    <name evidence="13" type="ORF">T265_14194</name>
</gene>
<dbReference type="InterPro" id="IPR027640">
    <property type="entry name" value="Kinesin-like_fam"/>
</dbReference>
<evidence type="ECO:0000256" key="10">
    <source>
        <dbReference type="SAM" id="Coils"/>
    </source>
</evidence>
<evidence type="ECO:0000259" key="12">
    <source>
        <dbReference type="PROSITE" id="PS50067"/>
    </source>
</evidence>
<comment type="caution">
    <text evidence="9">Lacks conserved residue(s) required for the propagation of feature annotation.</text>
</comment>
<evidence type="ECO:0000313" key="13">
    <source>
        <dbReference type="EMBL" id="KER25526.1"/>
    </source>
</evidence>
<dbReference type="GO" id="GO:0005524">
    <property type="term" value="F:ATP binding"/>
    <property type="evidence" value="ECO:0007669"/>
    <property type="project" value="UniProtKB-KW"/>
</dbReference>
<feature type="coiled-coil region" evidence="10">
    <location>
        <begin position="651"/>
        <end position="688"/>
    </location>
</feature>
<dbReference type="GO" id="GO:0003777">
    <property type="term" value="F:microtubule motor activity"/>
    <property type="evidence" value="ECO:0007669"/>
    <property type="project" value="InterPro"/>
</dbReference>
<evidence type="ECO:0000256" key="11">
    <source>
        <dbReference type="SAM" id="MobiDB-lite"/>
    </source>
</evidence>
<evidence type="ECO:0000256" key="4">
    <source>
        <dbReference type="ARBA" id="ARBA00022741"/>
    </source>
</evidence>
<dbReference type="InterPro" id="IPR036961">
    <property type="entry name" value="Kinesin_motor_dom_sf"/>
</dbReference>
<dbReference type="GO" id="GO:0005874">
    <property type="term" value="C:microtubule"/>
    <property type="evidence" value="ECO:0007669"/>
    <property type="project" value="UniProtKB-KW"/>
</dbReference>
<dbReference type="CTD" id="20328360"/>
<dbReference type="STRING" id="6198.A0A074ZE23"/>
<comment type="subcellular location">
    <subcellularLocation>
        <location evidence="1">Cytoplasm</location>
        <location evidence="1">Cytoskeleton</location>
    </subcellularLocation>
</comment>
<dbReference type="OrthoDB" id="3176171at2759"/>
<dbReference type="Gene3D" id="3.40.850.10">
    <property type="entry name" value="Kinesin motor domain"/>
    <property type="match status" value="3"/>
</dbReference>
<dbReference type="SUPFAM" id="SSF52540">
    <property type="entry name" value="P-loop containing nucleoside triphosphate hydrolases"/>
    <property type="match status" value="2"/>
</dbReference>
<feature type="region of interest" description="Disordered" evidence="11">
    <location>
        <begin position="920"/>
        <end position="947"/>
    </location>
</feature>
<keyword evidence="5" id="KW-0067">ATP-binding</keyword>
<feature type="domain" description="Kinesin motor" evidence="12">
    <location>
        <begin position="327"/>
        <end position="391"/>
    </location>
</feature>
<evidence type="ECO:0000256" key="5">
    <source>
        <dbReference type="ARBA" id="ARBA00022840"/>
    </source>
</evidence>
<dbReference type="EMBL" id="KL596774">
    <property type="protein sequence ID" value="KER25526.1"/>
    <property type="molecule type" value="Genomic_DNA"/>
</dbReference>
<dbReference type="Pfam" id="PF00225">
    <property type="entry name" value="Kinesin"/>
    <property type="match status" value="2"/>
</dbReference>
<evidence type="ECO:0000256" key="3">
    <source>
        <dbReference type="ARBA" id="ARBA00022701"/>
    </source>
</evidence>
<keyword evidence="3" id="KW-0493">Microtubule</keyword>
<feature type="domain" description="Kinesin motor" evidence="12">
    <location>
        <begin position="392"/>
        <end position="473"/>
    </location>
</feature>
<keyword evidence="8" id="KW-0206">Cytoskeleton</keyword>
<dbReference type="SMART" id="SM00129">
    <property type="entry name" value="KISc"/>
    <property type="match status" value="1"/>
</dbReference>
<protein>
    <recommendedName>
        <fullName evidence="12">Kinesin motor domain-containing protein</fullName>
    </recommendedName>
</protein>
<evidence type="ECO:0000256" key="9">
    <source>
        <dbReference type="PROSITE-ProRule" id="PRU00283"/>
    </source>
</evidence>
<keyword evidence="6 10" id="KW-0175">Coiled coil</keyword>
<dbReference type="Proteomes" id="UP000054324">
    <property type="component" value="Unassembled WGS sequence"/>
</dbReference>
<evidence type="ECO:0000256" key="1">
    <source>
        <dbReference type="ARBA" id="ARBA00004245"/>
    </source>
</evidence>
<comment type="similarity">
    <text evidence="9">Belongs to the TRAFAC class myosin-kinesin ATPase superfamily. Kinesin family.</text>
</comment>
<dbReference type="RefSeq" id="XP_009170741.1">
    <property type="nucleotide sequence ID" value="XM_009172477.1"/>
</dbReference>
<evidence type="ECO:0000256" key="2">
    <source>
        <dbReference type="ARBA" id="ARBA00022490"/>
    </source>
</evidence>
<name>A0A074ZE23_OPIVI</name>
<reference evidence="13 14" key="1">
    <citation type="submission" date="2013-11" db="EMBL/GenBank/DDBJ databases">
        <title>Opisthorchis viverrini - life in the bile duct.</title>
        <authorList>
            <person name="Young N.D."/>
            <person name="Nagarajan N."/>
            <person name="Lin S.J."/>
            <person name="Korhonen P.K."/>
            <person name="Jex A.R."/>
            <person name="Hall R.S."/>
            <person name="Safavi-Hemami H."/>
            <person name="Kaewkong W."/>
            <person name="Bertrand D."/>
            <person name="Gao S."/>
            <person name="Seet Q."/>
            <person name="Wongkham S."/>
            <person name="Teh B.T."/>
            <person name="Wongkham C."/>
            <person name="Intapan P.M."/>
            <person name="Maleewong W."/>
            <person name="Yang X."/>
            <person name="Hu M."/>
            <person name="Wang Z."/>
            <person name="Hofmann A."/>
            <person name="Sternberg P.W."/>
            <person name="Tan P."/>
            <person name="Wang J."/>
            <person name="Gasser R.B."/>
        </authorList>
    </citation>
    <scope>NUCLEOTIDE SEQUENCE [LARGE SCALE GENOMIC DNA]</scope>
</reference>
<dbReference type="GO" id="GO:0004190">
    <property type="term" value="F:aspartic-type endopeptidase activity"/>
    <property type="evidence" value="ECO:0007669"/>
    <property type="project" value="InterPro"/>
</dbReference>
<feature type="coiled-coil region" evidence="10">
    <location>
        <begin position="714"/>
        <end position="797"/>
    </location>
</feature>
<feature type="region of interest" description="Disordered" evidence="11">
    <location>
        <begin position="1"/>
        <end position="37"/>
    </location>
</feature>
<proteinExistence type="inferred from homology"/>
<dbReference type="GO" id="GO:0006508">
    <property type="term" value="P:proteolysis"/>
    <property type="evidence" value="ECO:0007669"/>
    <property type="project" value="InterPro"/>
</dbReference>
<dbReference type="GO" id="GO:0007018">
    <property type="term" value="P:microtubule-based movement"/>
    <property type="evidence" value="ECO:0007669"/>
    <property type="project" value="InterPro"/>
</dbReference>
<dbReference type="GO" id="GO:0008017">
    <property type="term" value="F:microtubule binding"/>
    <property type="evidence" value="ECO:0007669"/>
    <property type="project" value="InterPro"/>
</dbReference>
<dbReference type="InterPro" id="IPR001969">
    <property type="entry name" value="Aspartic_peptidase_AS"/>
</dbReference>
<dbReference type="AlphaFoldDB" id="A0A074ZE23"/>